<comment type="subcellular location">
    <subcellularLocation>
        <location evidence="1">Cell membrane</location>
        <topology evidence="1">Multi-pass membrane protein</topology>
    </subcellularLocation>
</comment>
<dbReference type="AlphaFoldDB" id="A0A1R3T2E5"/>
<feature type="transmembrane region" description="Helical" evidence="6">
    <location>
        <begin position="373"/>
        <end position="395"/>
    </location>
</feature>
<feature type="transmembrane region" description="Helical" evidence="6">
    <location>
        <begin position="77"/>
        <end position="102"/>
    </location>
</feature>
<dbReference type="EMBL" id="LT605205">
    <property type="protein sequence ID" value="SCD20212.1"/>
    <property type="molecule type" value="Genomic_DNA"/>
</dbReference>
<keyword evidence="5 6" id="KW-0472">Membrane</keyword>
<evidence type="ECO:0000256" key="2">
    <source>
        <dbReference type="ARBA" id="ARBA00022475"/>
    </source>
</evidence>
<dbReference type="PANTHER" id="PTHR30250">
    <property type="entry name" value="PST FAMILY PREDICTED COLANIC ACID TRANSPORTER"/>
    <property type="match status" value="1"/>
</dbReference>
<keyword evidence="3 6" id="KW-0812">Transmembrane</keyword>
<keyword evidence="2" id="KW-1003">Cell membrane</keyword>
<dbReference type="Proteomes" id="UP000187464">
    <property type="component" value="Chromosome I"/>
</dbReference>
<dbReference type="InterPro" id="IPR050833">
    <property type="entry name" value="Poly_Biosynth_Transport"/>
</dbReference>
<reference evidence="7 8" key="1">
    <citation type="submission" date="2016-08" db="EMBL/GenBank/DDBJ databases">
        <authorList>
            <person name="Seilhamer J.J."/>
        </authorList>
    </citation>
    <scope>NUCLEOTIDE SEQUENCE [LARGE SCALE GENOMIC DNA]</scope>
    <source>
        <strain evidence="7">M3/6</strain>
    </source>
</reference>
<feature type="transmembrane region" description="Helical" evidence="6">
    <location>
        <begin position="317"/>
        <end position="336"/>
    </location>
</feature>
<evidence type="ECO:0000256" key="1">
    <source>
        <dbReference type="ARBA" id="ARBA00004651"/>
    </source>
</evidence>
<organism evidence="7 8">
    <name type="scientific">Proteiniphilum saccharofermentans</name>
    <dbReference type="NCBI Taxonomy" id="1642647"/>
    <lineage>
        <taxon>Bacteria</taxon>
        <taxon>Pseudomonadati</taxon>
        <taxon>Bacteroidota</taxon>
        <taxon>Bacteroidia</taxon>
        <taxon>Bacteroidales</taxon>
        <taxon>Dysgonomonadaceae</taxon>
        <taxon>Proteiniphilum</taxon>
    </lineage>
</organism>
<sequence length="405" mass="47746">MNWLPKINKSIIKYISLSYVNVGLNVLINLILINKTSAYDFGKISIGKTIFQSYDFTHLGIRNGFDRLFPQLEGKNVVGDIFSVGFISTFVVSLLFLIFWSIYKSDFFLFYSAFSVSGIIYSLTTLYRIYYRAQSDKKKFVSLSFYTILVPPLCELIGFLLFNVLGYVIAFFASYIFLLIFVQKKYAIKLNIKKKRFILIWKKIQKKGWLLFLSSLIAFFSTSADRFFIESYWGLEAVGRFSVIMFFFSVFRLFPVNYTEMIMNRLITTRSFKYASRHILFLFLFMLIIVVLAFLFLPFLIKTFMPNYKEDIELMRIVIWAVIPFSLRSVLFYYMHGIDKRKTLLFIDSISTILYFVGLIFTLKHTNSFEMIMFLKLAFYILSILLTFTFALMYSRQMQGEKILK</sequence>
<feature type="transmembrane region" description="Helical" evidence="6">
    <location>
        <begin position="12"/>
        <end position="33"/>
    </location>
</feature>
<dbReference type="GO" id="GO:0005886">
    <property type="term" value="C:plasma membrane"/>
    <property type="evidence" value="ECO:0007669"/>
    <property type="project" value="UniProtKB-SubCell"/>
</dbReference>
<feature type="transmembrane region" description="Helical" evidence="6">
    <location>
        <begin position="209"/>
        <end position="229"/>
    </location>
</feature>
<feature type="transmembrane region" description="Helical" evidence="6">
    <location>
        <begin position="143"/>
        <end position="162"/>
    </location>
</feature>
<feature type="transmembrane region" description="Helical" evidence="6">
    <location>
        <begin position="343"/>
        <end position="361"/>
    </location>
</feature>
<feature type="transmembrane region" description="Helical" evidence="6">
    <location>
        <begin position="279"/>
        <end position="301"/>
    </location>
</feature>
<evidence type="ECO:0000256" key="4">
    <source>
        <dbReference type="ARBA" id="ARBA00022989"/>
    </source>
</evidence>
<keyword evidence="4 6" id="KW-1133">Transmembrane helix</keyword>
<dbReference type="PANTHER" id="PTHR30250:SF11">
    <property type="entry name" value="O-ANTIGEN TRANSPORTER-RELATED"/>
    <property type="match status" value="1"/>
</dbReference>
<feature type="transmembrane region" description="Helical" evidence="6">
    <location>
        <begin position="108"/>
        <end position="131"/>
    </location>
</feature>
<evidence type="ECO:0000256" key="5">
    <source>
        <dbReference type="ARBA" id="ARBA00023136"/>
    </source>
</evidence>
<name>A0A1R3T2E5_9BACT</name>
<evidence type="ECO:0000313" key="7">
    <source>
        <dbReference type="EMBL" id="SCD20212.1"/>
    </source>
</evidence>
<evidence type="ECO:0000256" key="6">
    <source>
        <dbReference type="SAM" id="Phobius"/>
    </source>
</evidence>
<accession>A0A1R3T2E5</accession>
<feature type="transmembrane region" description="Helical" evidence="6">
    <location>
        <begin position="241"/>
        <end position="258"/>
    </location>
</feature>
<evidence type="ECO:0000256" key="3">
    <source>
        <dbReference type="ARBA" id="ARBA00022692"/>
    </source>
</evidence>
<proteinExistence type="predicted"/>
<keyword evidence="8" id="KW-1185">Reference proteome</keyword>
<dbReference type="KEGG" id="psac:PSM36_1390"/>
<gene>
    <name evidence="7" type="ORF">PSM36_1390</name>
</gene>
<dbReference type="RefSeq" id="WP_076930078.1">
    <property type="nucleotide sequence ID" value="NZ_LT605205.1"/>
</dbReference>
<protein>
    <submittedName>
        <fullName evidence="7">MATE_Wzx_like</fullName>
    </submittedName>
</protein>
<feature type="transmembrane region" description="Helical" evidence="6">
    <location>
        <begin position="168"/>
        <end position="188"/>
    </location>
</feature>
<dbReference type="STRING" id="1642647.PSM36_1390"/>
<evidence type="ECO:0000313" key="8">
    <source>
        <dbReference type="Proteomes" id="UP000187464"/>
    </source>
</evidence>